<evidence type="ECO:0000313" key="8">
    <source>
        <dbReference type="Proteomes" id="UP000682733"/>
    </source>
</evidence>
<dbReference type="GO" id="GO:0016020">
    <property type="term" value="C:membrane"/>
    <property type="evidence" value="ECO:0007669"/>
    <property type="project" value="UniProtKB-SubCell"/>
</dbReference>
<gene>
    <name evidence="6" type="ORF">OVA965_LOCUS40875</name>
    <name evidence="7" type="ORF">TMI583_LOCUS42399</name>
</gene>
<accession>A0A8S2VCV3</accession>
<dbReference type="Proteomes" id="UP000682733">
    <property type="component" value="Unassembled WGS sequence"/>
</dbReference>
<dbReference type="EMBL" id="CAJNOK010045557">
    <property type="protein sequence ID" value="CAF1579489.1"/>
    <property type="molecule type" value="Genomic_DNA"/>
</dbReference>
<keyword evidence="4" id="KW-1133">Transmembrane helix</keyword>
<evidence type="ECO:0000256" key="3">
    <source>
        <dbReference type="ARBA" id="ARBA00022692"/>
    </source>
</evidence>
<evidence type="ECO:0000313" key="6">
    <source>
        <dbReference type="EMBL" id="CAF1579489.1"/>
    </source>
</evidence>
<dbReference type="AlphaFoldDB" id="A0A8S2VCV3"/>
<evidence type="ECO:0000256" key="1">
    <source>
        <dbReference type="ARBA" id="ARBA00004141"/>
    </source>
</evidence>
<sequence>MIKCSVYYWSGMLSPPKYAPLAAYVCGWFNFVGNVGGTAAFASGFASIINAAVVLNNPIQNVTDQYGINDVPNSLSINNKIQTAIAIGIVTIWTLQNILRIDQQG</sequence>
<evidence type="ECO:0000256" key="4">
    <source>
        <dbReference type="ARBA" id="ARBA00022989"/>
    </source>
</evidence>
<evidence type="ECO:0000313" key="7">
    <source>
        <dbReference type="EMBL" id="CAF4378186.1"/>
    </source>
</evidence>
<dbReference type="EMBL" id="CAJOBA010068601">
    <property type="protein sequence ID" value="CAF4378186.1"/>
    <property type="molecule type" value="Genomic_DNA"/>
</dbReference>
<proteinExistence type="predicted"/>
<evidence type="ECO:0000256" key="5">
    <source>
        <dbReference type="ARBA" id="ARBA00023136"/>
    </source>
</evidence>
<protein>
    <submittedName>
        <fullName evidence="7">Uncharacterized protein</fullName>
    </submittedName>
</protein>
<dbReference type="GO" id="GO:0022857">
    <property type="term" value="F:transmembrane transporter activity"/>
    <property type="evidence" value="ECO:0007669"/>
    <property type="project" value="UniProtKB-ARBA"/>
</dbReference>
<dbReference type="Proteomes" id="UP000677228">
    <property type="component" value="Unassembled WGS sequence"/>
</dbReference>
<name>A0A8S2VCV3_9BILA</name>
<keyword evidence="3" id="KW-0812">Transmembrane</keyword>
<dbReference type="PANTHER" id="PTHR45649:SF26">
    <property type="entry name" value="OS04G0435100 PROTEIN"/>
    <property type="match status" value="1"/>
</dbReference>
<keyword evidence="2" id="KW-0813">Transport</keyword>
<organism evidence="7 8">
    <name type="scientific">Didymodactylos carnosus</name>
    <dbReference type="NCBI Taxonomy" id="1234261"/>
    <lineage>
        <taxon>Eukaryota</taxon>
        <taxon>Metazoa</taxon>
        <taxon>Spiralia</taxon>
        <taxon>Gnathifera</taxon>
        <taxon>Rotifera</taxon>
        <taxon>Eurotatoria</taxon>
        <taxon>Bdelloidea</taxon>
        <taxon>Philodinida</taxon>
        <taxon>Philodinidae</taxon>
        <taxon>Didymodactylos</taxon>
    </lineage>
</organism>
<keyword evidence="5" id="KW-0472">Membrane</keyword>
<comment type="caution">
    <text evidence="7">The sequence shown here is derived from an EMBL/GenBank/DDBJ whole genome shotgun (WGS) entry which is preliminary data.</text>
</comment>
<comment type="subcellular location">
    <subcellularLocation>
        <location evidence="1">Membrane</location>
        <topology evidence="1">Multi-pass membrane protein</topology>
    </subcellularLocation>
</comment>
<reference evidence="7" key="1">
    <citation type="submission" date="2021-02" db="EMBL/GenBank/DDBJ databases">
        <authorList>
            <person name="Nowell W R."/>
        </authorList>
    </citation>
    <scope>NUCLEOTIDE SEQUENCE</scope>
</reference>
<evidence type="ECO:0000256" key="2">
    <source>
        <dbReference type="ARBA" id="ARBA00022448"/>
    </source>
</evidence>
<dbReference type="Gene3D" id="1.20.1740.10">
    <property type="entry name" value="Amino acid/polyamine transporter I"/>
    <property type="match status" value="1"/>
</dbReference>
<dbReference type="PANTHER" id="PTHR45649">
    <property type="entry name" value="AMINO-ACID PERMEASE BAT1"/>
    <property type="match status" value="1"/>
</dbReference>